<evidence type="ECO:0000313" key="2">
    <source>
        <dbReference type="Proteomes" id="UP001341840"/>
    </source>
</evidence>
<dbReference type="EMBL" id="JASCZI010211568">
    <property type="protein sequence ID" value="MED6194527.1"/>
    <property type="molecule type" value="Genomic_DNA"/>
</dbReference>
<protein>
    <submittedName>
        <fullName evidence="1">Uncharacterized protein</fullName>
    </submittedName>
</protein>
<organism evidence="1 2">
    <name type="scientific">Stylosanthes scabra</name>
    <dbReference type="NCBI Taxonomy" id="79078"/>
    <lineage>
        <taxon>Eukaryota</taxon>
        <taxon>Viridiplantae</taxon>
        <taxon>Streptophyta</taxon>
        <taxon>Embryophyta</taxon>
        <taxon>Tracheophyta</taxon>
        <taxon>Spermatophyta</taxon>
        <taxon>Magnoliopsida</taxon>
        <taxon>eudicotyledons</taxon>
        <taxon>Gunneridae</taxon>
        <taxon>Pentapetalae</taxon>
        <taxon>rosids</taxon>
        <taxon>fabids</taxon>
        <taxon>Fabales</taxon>
        <taxon>Fabaceae</taxon>
        <taxon>Papilionoideae</taxon>
        <taxon>50 kb inversion clade</taxon>
        <taxon>dalbergioids sensu lato</taxon>
        <taxon>Dalbergieae</taxon>
        <taxon>Pterocarpus clade</taxon>
        <taxon>Stylosanthes</taxon>
    </lineage>
</organism>
<keyword evidence="2" id="KW-1185">Reference proteome</keyword>
<reference evidence="1 2" key="1">
    <citation type="journal article" date="2023" name="Plants (Basel)">
        <title>Bridging the Gap: Combining Genomics and Transcriptomics Approaches to Understand Stylosanthes scabra, an Orphan Legume from the Brazilian Caatinga.</title>
        <authorList>
            <person name="Ferreira-Neto J.R.C."/>
            <person name="da Silva M.D."/>
            <person name="Binneck E."/>
            <person name="de Melo N.F."/>
            <person name="da Silva R.H."/>
            <person name="de Melo A.L.T.M."/>
            <person name="Pandolfi V."/>
            <person name="Bustamante F.O."/>
            <person name="Brasileiro-Vidal A.C."/>
            <person name="Benko-Iseppon A.M."/>
        </authorList>
    </citation>
    <scope>NUCLEOTIDE SEQUENCE [LARGE SCALE GENOMIC DNA]</scope>
    <source>
        <tissue evidence="1">Leaves</tissue>
    </source>
</reference>
<name>A0ABU6X9E0_9FABA</name>
<dbReference type="Proteomes" id="UP001341840">
    <property type="component" value="Unassembled WGS sequence"/>
</dbReference>
<proteinExistence type="predicted"/>
<comment type="caution">
    <text evidence="1">The sequence shown here is derived from an EMBL/GenBank/DDBJ whole genome shotgun (WGS) entry which is preliminary data.</text>
</comment>
<accession>A0ABU6X9E0</accession>
<gene>
    <name evidence="1" type="ORF">PIB30_029434</name>
</gene>
<sequence length="174" mass="19698">MINKFRKTELGTIQAYYTQGGLIVAVEEAELKITPQGLNAKSGRFGHIAYNCFHRYNEQQPPPTLTTTIQNNYMTPNAPPFSFHQPQAYLATPATITYSWLPHTGASHHITQDPHNLIQSLDYQGSDQIVVGEMSSLLVVAVKSLTSYKLPPWLKEFNTYSLKKILMEKRSWVT</sequence>
<evidence type="ECO:0000313" key="1">
    <source>
        <dbReference type="EMBL" id="MED6194527.1"/>
    </source>
</evidence>